<keyword evidence="10" id="KW-0326">Glycosidase</keyword>
<dbReference type="InterPro" id="IPR003651">
    <property type="entry name" value="Endonuclease3_FeS-loop_motif"/>
</dbReference>
<comment type="similarity">
    <text evidence="2">Belongs to the Nth/MutY family.</text>
</comment>
<dbReference type="GO" id="GO:0019104">
    <property type="term" value="F:DNA N-glycosylase activity"/>
    <property type="evidence" value="ECO:0007669"/>
    <property type="project" value="TreeGrafter"/>
</dbReference>
<dbReference type="PIRSF" id="PIRSF001435">
    <property type="entry name" value="Nth"/>
    <property type="match status" value="1"/>
</dbReference>
<dbReference type="GO" id="GO:0051539">
    <property type="term" value="F:4 iron, 4 sulfur cluster binding"/>
    <property type="evidence" value="ECO:0007669"/>
    <property type="project" value="UniProtKB-KW"/>
</dbReference>
<reference evidence="15" key="2">
    <citation type="submission" date="2018-04" db="EMBL/GenBank/DDBJ databases">
        <title>Complete genome sequence of Sulfodiicoccus acidiphilus strain HS-1.</title>
        <authorList>
            <person name="Sakai H.D."/>
            <person name="Kurosawa N."/>
        </authorList>
    </citation>
    <scope>NUCLEOTIDE SEQUENCE [LARGE SCALE GENOMIC DNA]</scope>
    <source>
        <strain evidence="15">HS-1</strain>
    </source>
</reference>
<keyword evidence="4" id="KW-0479">Metal-binding</keyword>
<dbReference type="SMART" id="SM00478">
    <property type="entry name" value="ENDO3c"/>
    <property type="match status" value="1"/>
</dbReference>
<dbReference type="AlphaFoldDB" id="A0A348B6V4"/>
<dbReference type="InterPro" id="IPR004035">
    <property type="entry name" value="Endouclease-III_FeS-bd_BS"/>
</dbReference>
<dbReference type="SMART" id="SM00525">
    <property type="entry name" value="FES"/>
    <property type="match status" value="1"/>
</dbReference>
<proteinExistence type="inferred from homology"/>
<dbReference type="EMBL" id="BMQS01000010">
    <property type="protein sequence ID" value="GGT95960.1"/>
    <property type="molecule type" value="Genomic_DNA"/>
</dbReference>
<keyword evidence="15" id="KW-1185">Reference proteome</keyword>
<sequence>MVCDSSALMRLLHYYNLEPKDFISLKVWLESRDPFKVLVATILSQNSTDKSAFRAYYSLELKVGVTPSKIYEASLGLLEEALRVAGLHRLKSVRLKEISKIVLDKYGGDLNVVLNYPPERAREELTSMPGVGEKTADVVLLTCRGYPFFPVDTHIRRISIRLGMVGENPTYTAISKALSSLVIENEYLRLHLVLIQHGRNICKAGKPLCDRCPLSNCCDYARAQVGESKTSSTPRGRRSRSVRQSGEGGIGL</sequence>
<dbReference type="InterPro" id="IPR011257">
    <property type="entry name" value="DNA_glycosylase"/>
</dbReference>
<dbReference type="EMBL" id="AP018553">
    <property type="protein sequence ID" value="BBD73906.1"/>
    <property type="molecule type" value="Genomic_DNA"/>
</dbReference>
<dbReference type="GeneID" id="38667745"/>
<dbReference type="RefSeq" id="WP_229768189.1">
    <property type="nucleotide sequence ID" value="NZ_AP018553.1"/>
</dbReference>
<evidence type="ECO:0000313" key="13">
    <source>
        <dbReference type="EMBL" id="BBD73906.1"/>
    </source>
</evidence>
<dbReference type="InterPro" id="IPR023170">
    <property type="entry name" value="HhH_base_excis_C"/>
</dbReference>
<dbReference type="SUPFAM" id="SSF48150">
    <property type="entry name" value="DNA-glycosylase"/>
    <property type="match status" value="1"/>
</dbReference>
<evidence type="ECO:0000256" key="9">
    <source>
        <dbReference type="ARBA" id="ARBA00023204"/>
    </source>
</evidence>
<keyword evidence="8" id="KW-0411">Iron-sulfur</keyword>
<evidence type="ECO:0000256" key="11">
    <source>
        <dbReference type="SAM" id="MobiDB-lite"/>
    </source>
</evidence>
<feature type="region of interest" description="Disordered" evidence="11">
    <location>
        <begin position="228"/>
        <end position="252"/>
    </location>
</feature>
<evidence type="ECO:0000256" key="5">
    <source>
        <dbReference type="ARBA" id="ARBA00022763"/>
    </source>
</evidence>
<evidence type="ECO:0000256" key="6">
    <source>
        <dbReference type="ARBA" id="ARBA00022801"/>
    </source>
</evidence>
<organism evidence="13 15">
    <name type="scientific">Sulfodiicoccus acidiphilus</name>
    <dbReference type="NCBI Taxonomy" id="1670455"/>
    <lineage>
        <taxon>Archaea</taxon>
        <taxon>Thermoproteota</taxon>
        <taxon>Thermoprotei</taxon>
        <taxon>Sulfolobales</taxon>
        <taxon>Sulfolobaceae</taxon>
        <taxon>Sulfodiicoccus</taxon>
    </lineage>
</organism>
<dbReference type="CDD" id="cd00056">
    <property type="entry name" value="ENDO3c"/>
    <property type="match status" value="1"/>
</dbReference>
<dbReference type="InterPro" id="IPR003265">
    <property type="entry name" value="HhH-GPD_domain"/>
</dbReference>
<dbReference type="Pfam" id="PF00730">
    <property type="entry name" value="HhH-GPD"/>
    <property type="match status" value="1"/>
</dbReference>
<keyword evidence="6" id="KW-0378">Hydrolase</keyword>
<evidence type="ECO:0000313" key="15">
    <source>
        <dbReference type="Proteomes" id="UP000276741"/>
    </source>
</evidence>
<accession>A0A348B6V4</accession>
<reference evidence="13" key="3">
    <citation type="journal article" date="2019" name="BMC Res. Notes">
        <title>Complete genome sequence of the Sulfodiicoccus acidiphilus strain HS-1T, the first crenarchaeon that lacks polB3, isolated from an acidic hot spring in Ohwaku-dani, Hakone, Japan.</title>
        <authorList>
            <person name="Sakai H.D."/>
            <person name="Kurosawa N."/>
        </authorList>
    </citation>
    <scope>NUCLEOTIDE SEQUENCE</scope>
    <source>
        <strain evidence="13">HS-1</strain>
    </source>
</reference>
<evidence type="ECO:0000256" key="3">
    <source>
        <dbReference type="ARBA" id="ARBA00022485"/>
    </source>
</evidence>
<dbReference type="GO" id="GO:0046872">
    <property type="term" value="F:metal ion binding"/>
    <property type="evidence" value="ECO:0007669"/>
    <property type="project" value="UniProtKB-KW"/>
</dbReference>
<comment type="cofactor">
    <cofactor evidence="1">
        <name>[4Fe-4S] cluster</name>
        <dbReference type="ChEBI" id="CHEBI:49883"/>
    </cofactor>
</comment>
<dbReference type="Gene3D" id="1.10.340.30">
    <property type="entry name" value="Hypothetical protein, domain 2"/>
    <property type="match status" value="1"/>
</dbReference>
<dbReference type="GO" id="GO:0006285">
    <property type="term" value="P:base-excision repair, AP site formation"/>
    <property type="evidence" value="ECO:0007669"/>
    <property type="project" value="TreeGrafter"/>
</dbReference>
<gene>
    <name evidence="14" type="ORF">GCM10007116_11820</name>
    <name evidence="13" type="ORF">HS1genome_2295</name>
</gene>
<evidence type="ECO:0000313" key="14">
    <source>
        <dbReference type="EMBL" id="GGT95960.1"/>
    </source>
</evidence>
<evidence type="ECO:0000256" key="7">
    <source>
        <dbReference type="ARBA" id="ARBA00023004"/>
    </source>
</evidence>
<dbReference type="KEGG" id="sacd:HS1genome_2295"/>
<name>A0A348B6V4_9CREN</name>
<feature type="domain" description="HhH-GPD" evidence="12">
    <location>
        <begin position="43"/>
        <end position="200"/>
    </location>
</feature>
<keyword evidence="13" id="KW-0255">Endonuclease</keyword>
<dbReference type="Proteomes" id="UP000276741">
    <property type="component" value="Chromosome"/>
</dbReference>
<evidence type="ECO:0000256" key="4">
    <source>
        <dbReference type="ARBA" id="ARBA00022723"/>
    </source>
</evidence>
<evidence type="ECO:0000256" key="2">
    <source>
        <dbReference type="ARBA" id="ARBA00008343"/>
    </source>
</evidence>
<dbReference type="Gene3D" id="1.10.1670.10">
    <property type="entry name" value="Helix-hairpin-Helix base-excision DNA repair enzymes (C-terminal)"/>
    <property type="match status" value="1"/>
</dbReference>
<keyword evidence="5" id="KW-0227">DNA damage</keyword>
<evidence type="ECO:0000256" key="10">
    <source>
        <dbReference type="ARBA" id="ARBA00023295"/>
    </source>
</evidence>
<reference evidence="14" key="4">
    <citation type="submission" date="2020-09" db="EMBL/GenBank/DDBJ databases">
        <authorList>
            <person name="Sun Q."/>
            <person name="Ohkuma M."/>
        </authorList>
    </citation>
    <scope>NUCLEOTIDE SEQUENCE</scope>
    <source>
        <strain evidence="14">JCM 31740</strain>
    </source>
</reference>
<dbReference type="Proteomes" id="UP000616143">
    <property type="component" value="Unassembled WGS sequence"/>
</dbReference>
<keyword evidence="7" id="KW-0408">Iron</keyword>
<evidence type="ECO:0000259" key="12">
    <source>
        <dbReference type="SMART" id="SM00478"/>
    </source>
</evidence>
<dbReference type="PANTHER" id="PTHR10359">
    <property type="entry name" value="A/G-SPECIFIC ADENINE GLYCOSYLASE/ENDONUCLEASE III"/>
    <property type="match status" value="1"/>
</dbReference>
<dbReference type="PANTHER" id="PTHR10359:SF18">
    <property type="entry name" value="ENDONUCLEASE III"/>
    <property type="match status" value="1"/>
</dbReference>
<keyword evidence="3" id="KW-0004">4Fe-4S</keyword>
<reference evidence="14" key="1">
    <citation type="journal article" date="2014" name="Int. J. Syst. Evol. Microbiol.">
        <title>Complete genome sequence of Corynebacterium casei LMG S-19264T (=DSM 44701T), isolated from a smear-ripened cheese.</title>
        <authorList>
            <consortium name="US DOE Joint Genome Institute (JGI-PGF)"/>
            <person name="Walter F."/>
            <person name="Albersmeier A."/>
            <person name="Kalinowski J."/>
            <person name="Ruckert C."/>
        </authorList>
    </citation>
    <scope>NUCLEOTIDE SEQUENCE</scope>
    <source>
        <strain evidence="14">JCM 31740</strain>
    </source>
</reference>
<dbReference type="GO" id="GO:0004519">
    <property type="term" value="F:endonuclease activity"/>
    <property type="evidence" value="ECO:0007669"/>
    <property type="project" value="UniProtKB-KW"/>
</dbReference>
<dbReference type="PROSITE" id="PS00764">
    <property type="entry name" value="ENDONUCLEASE_III_1"/>
    <property type="match status" value="1"/>
</dbReference>
<keyword evidence="9" id="KW-0234">DNA repair</keyword>
<evidence type="ECO:0000256" key="1">
    <source>
        <dbReference type="ARBA" id="ARBA00001966"/>
    </source>
</evidence>
<protein>
    <submittedName>
        <fullName evidence="13">Endonuclease III</fullName>
    </submittedName>
</protein>
<evidence type="ECO:0000256" key="8">
    <source>
        <dbReference type="ARBA" id="ARBA00023014"/>
    </source>
</evidence>
<keyword evidence="13" id="KW-0540">Nuclease</keyword>